<evidence type="ECO:0000256" key="4">
    <source>
        <dbReference type="ARBA" id="ARBA00022723"/>
    </source>
</evidence>
<dbReference type="FunFam" id="2.102.10.10:FF:000016">
    <property type="entry name" value="Nitrite reductase/ring-hydroxylating ferredoxin subunit"/>
    <property type="match status" value="1"/>
</dbReference>
<dbReference type="GO" id="GO:0016705">
    <property type="term" value="F:oxidoreductase activity, acting on paired donors, with incorporation or reduction of molecular oxygen"/>
    <property type="evidence" value="ECO:0007669"/>
    <property type="project" value="UniProtKB-ARBA"/>
</dbReference>
<name>A0A2W2BQY5_9ACTN</name>
<dbReference type="EMBL" id="POTX01000234">
    <property type="protein sequence ID" value="PZF88562.1"/>
    <property type="molecule type" value="Genomic_DNA"/>
</dbReference>
<dbReference type="Proteomes" id="UP000248627">
    <property type="component" value="Unassembled WGS sequence"/>
</dbReference>
<evidence type="ECO:0000256" key="9">
    <source>
        <dbReference type="ARBA" id="ARBA00034078"/>
    </source>
</evidence>
<evidence type="ECO:0000256" key="2">
    <source>
        <dbReference type="ARBA" id="ARBA00015816"/>
    </source>
</evidence>
<organism evidence="11 12">
    <name type="scientific">Micromonospora endophytica</name>
    <dbReference type="NCBI Taxonomy" id="515350"/>
    <lineage>
        <taxon>Bacteria</taxon>
        <taxon>Bacillati</taxon>
        <taxon>Actinomycetota</taxon>
        <taxon>Actinomycetes</taxon>
        <taxon>Micromonosporales</taxon>
        <taxon>Micromonosporaceae</taxon>
        <taxon>Micromonospora</taxon>
    </lineage>
</organism>
<evidence type="ECO:0000313" key="12">
    <source>
        <dbReference type="Proteomes" id="UP000248627"/>
    </source>
</evidence>
<dbReference type="InterPro" id="IPR014349">
    <property type="entry name" value="Rieske_Fe-S_prot"/>
</dbReference>
<dbReference type="InterPro" id="IPR006311">
    <property type="entry name" value="TAT_signal"/>
</dbReference>
<dbReference type="OrthoDB" id="25106at2"/>
<dbReference type="PRINTS" id="PR00162">
    <property type="entry name" value="RIESKE"/>
</dbReference>
<dbReference type="RefSeq" id="WP_111245711.1">
    <property type="nucleotide sequence ID" value="NZ_AP023358.1"/>
</dbReference>
<keyword evidence="7" id="KW-1015">Disulfide bond</keyword>
<proteinExistence type="predicted"/>
<evidence type="ECO:0000256" key="5">
    <source>
        <dbReference type="ARBA" id="ARBA00023004"/>
    </source>
</evidence>
<feature type="compositionally biased region" description="Low complexity" evidence="10">
    <location>
        <begin position="46"/>
        <end position="63"/>
    </location>
</feature>
<feature type="region of interest" description="Disordered" evidence="10">
    <location>
        <begin position="41"/>
        <end position="63"/>
    </location>
</feature>
<dbReference type="InterPro" id="IPR017941">
    <property type="entry name" value="Rieske_2Fe-2S"/>
</dbReference>
<evidence type="ECO:0000256" key="1">
    <source>
        <dbReference type="ARBA" id="ARBA00002494"/>
    </source>
</evidence>
<dbReference type="PROSITE" id="PS51296">
    <property type="entry name" value="RIESKE"/>
    <property type="match status" value="1"/>
</dbReference>
<dbReference type="PANTHER" id="PTHR10134">
    <property type="entry name" value="CYTOCHROME B-C1 COMPLEX SUBUNIT RIESKE, MITOCHONDRIAL"/>
    <property type="match status" value="1"/>
</dbReference>
<protein>
    <recommendedName>
        <fullName evidence="2">Cytochrome bc1 complex Rieske iron-sulfur subunit</fullName>
    </recommendedName>
    <alternativeName>
        <fullName evidence="8">Cytochrome bc1 reductase complex subunit QcrA</fullName>
    </alternativeName>
</protein>
<dbReference type="InterPro" id="IPR005805">
    <property type="entry name" value="Rieske_Fe-S_prot_C"/>
</dbReference>
<keyword evidence="6" id="KW-0411">Iron-sulfur</keyword>
<dbReference type="GO" id="GO:0004497">
    <property type="term" value="F:monooxygenase activity"/>
    <property type="evidence" value="ECO:0007669"/>
    <property type="project" value="UniProtKB-ARBA"/>
</dbReference>
<keyword evidence="3" id="KW-0001">2Fe-2S</keyword>
<keyword evidence="5" id="KW-0408">Iron</keyword>
<keyword evidence="4" id="KW-0479">Metal-binding</keyword>
<gene>
    <name evidence="11" type="ORF">C1I93_24865</name>
</gene>
<evidence type="ECO:0000256" key="6">
    <source>
        <dbReference type="ARBA" id="ARBA00023014"/>
    </source>
</evidence>
<sequence length="163" mass="15476">MNHEQAGCCRSRRAMLAGTGAVGVAALTGCATYGQPAAAPPPPAAAPAGSANPSADPSGTAAADAAPAAPALATLADIPVGGGQIFADAGVVVTQPTAGAIKAYSATCTHQGCTVTSVADGVITCACHNSVFDIADGSVRSGPANAPLPAANVTIDGDAIRLA</sequence>
<evidence type="ECO:0000256" key="8">
    <source>
        <dbReference type="ARBA" id="ARBA00029586"/>
    </source>
</evidence>
<comment type="cofactor">
    <cofactor evidence="9">
        <name>[2Fe-2S] cluster</name>
        <dbReference type="ChEBI" id="CHEBI:190135"/>
    </cofactor>
</comment>
<dbReference type="GO" id="GO:0051537">
    <property type="term" value="F:2 iron, 2 sulfur cluster binding"/>
    <property type="evidence" value="ECO:0007669"/>
    <property type="project" value="UniProtKB-KW"/>
</dbReference>
<evidence type="ECO:0000256" key="7">
    <source>
        <dbReference type="ARBA" id="ARBA00023157"/>
    </source>
</evidence>
<dbReference type="PROSITE" id="PS51318">
    <property type="entry name" value="TAT"/>
    <property type="match status" value="1"/>
</dbReference>
<evidence type="ECO:0000313" key="11">
    <source>
        <dbReference type="EMBL" id="PZF88562.1"/>
    </source>
</evidence>
<dbReference type="CDD" id="cd03467">
    <property type="entry name" value="Rieske"/>
    <property type="match status" value="1"/>
</dbReference>
<dbReference type="SUPFAM" id="SSF50022">
    <property type="entry name" value="ISP domain"/>
    <property type="match status" value="1"/>
</dbReference>
<dbReference type="InterPro" id="IPR036922">
    <property type="entry name" value="Rieske_2Fe-2S_sf"/>
</dbReference>
<dbReference type="AlphaFoldDB" id="A0A2W2BQY5"/>
<dbReference type="Pfam" id="PF00355">
    <property type="entry name" value="Rieske"/>
    <property type="match status" value="1"/>
</dbReference>
<reference evidence="11 12" key="1">
    <citation type="submission" date="2018-01" db="EMBL/GenBank/DDBJ databases">
        <title>Draft genome sequence of Jishengella endophytica.</title>
        <authorList>
            <person name="Sahin N."/>
            <person name="Ay H."/>
            <person name="Saygin H."/>
        </authorList>
    </citation>
    <scope>NUCLEOTIDE SEQUENCE [LARGE SCALE GENOMIC DNA]</scope>
    <source>
        <strain evidence="11 12">DSM 45430</strain>
    </source>
</reference>
<evidence type="ECO:0000256" key="10">
    <source>
        <dbReference type="SAM" id="MobiDB-lite"/>
    </source>
</evidence>
<dbReference type="Gene3D" id="2.102.10.10">
    <property type="entry name" value="Rieske [2Fe-2S] iron-sulphur domain"/>
    <property type="match status" value="1"/>
</dbReference>
<evidence type="ECO:0000256" key="3">
    <source>
        <dbReference type="ARBA" id="ARBA00022714"/>
    </source>
</evidence>
<dbReference type="GO" id="GO:0046872">
    <property type="term" value="F:metal ion binding"/>
    <property type="evidence" value="ECO:0007669"/>
    <property type="project" value="UniProtKB-KW"/>
</dbReference>
<comment type="function">
    <text evidence="1">Iron-sulfur subunit of the cytochrome bc1 complex, an essential component of the respiratory electron transport chain required for ATP synthesis. The bc1 complex catalyzes the oxidation of menaquinol and the reduction of cytochrome c in the respiratory chain. The bc1 complex operates through a Q-cycle mechanism that couples electron transfer to generation of the proton gradient that drives ATP synthesis.</text>
</comment>
<keyword evidence="12" id="KW-1185">Reference proteome</keyword>
<comment type="caution">
    <text evidence="11">The sequence shown here is derived from an EMBL/GenBank/DDBJ whole genome shotgun (WGS) entry which is preliminary data.</text>
</comment>
<accession>A0A2W2BQY5</accession>
<dbReference type="GO" id="GO:0016020">
    <property type="term" value="C:membrane"/>
    <property type="evidence" value="ECO:0007669"/>
    <property type="project" value="InterPro"/>
</dbReference>